<reference evidence="1 2" key="1">
    <citation type="submission" date="2019-08" db="EMBL/GenBank/DDBJ databases">
        <title>Identification of a novel species of the genus Boseongicola.</title>
        <authorList>
            <person name="Zhang X.-Q."/>
        </authorList>
    </citation>
    <scope>NUCLEOTIDE SEQUENCE [LARGE SCALE GENOMIC DNA]</scope>
    <source>
        <strain evidence="1 2">HY14</strain>
    </source>
</reference>
<name>A0A5D0RJ53_9RHOB</name>
<proteinExistence type="predicted"/>
<evidence type="ECO:0000313" key="1">
    <source>
        <dbReference type="EMBL" id="TYB81473.1"/>
    </source>
</evidence>
<keyword evidence="2" id="KW-1185">Reference proteome</keyword>
<accession>A0A5D0RJ53</accession>
<dbReference type="RefSeq" id="WP_148377868.1">
    <property type="nucleotide sequence ID" value="NZ_VSIY01000006.1"/>
</dbReference>
<gene>
    <name evidence="1" type="ORF">FVF75_10230</name>
</gene>
<dbReference type="AlphaFoldDB" id="A0A5D0RJ53"/>
<dbReference type="Proteomes" id="UP000322080">
    <property type="component" value="Unassembled WGS sequence"/>
</dbReference>
<comment type="caution">
    <text evidence="1">The sequence shown here is derived from an EMBL/GenBank/DDBJ whole genome shotgun (WGS) entry which is preliminary data.</text>
</comment>
<protein>
    <submittedName>
        <fullName evidence="1">Uncharacterized protein</fullName>
    </submittedName>
</protein>
<evidence type="ECO:0000313" key="2">
    <source>
        <dbReference type="Proteomes" id="UP000322080"/>
    </source>
</evidence>
<dbReference type="EMBL" id="VSIY01000006">
    <property type="protein sequence ID" value="TYB81473.1"/>
    <property type="molecule type" value="Genomic_DNA"/>
</dbReference>
<sequence length="75" mass="8108">MEIALFTSNTNPSPELLKAVRAGLVLQGTSLSRWAEAHGVKRQNLTKALLGEWRGPKAQTLLEKVKEAALVQGGK</sequence>
<organism evidence="1 2">
    <name type="scientific">Maritimibacter fusiformis</name>
    <dbReference type="NCBI Taxonomy" id="2603819"/>
    <lineage>
        <taxon>Bacteria</taxon>
        <taxon>Pseudomonadati</taxon>
        <taxon>Pseudomonadota</taxon>
        <taxon>Alphaproteobacteria</taxon>
        <taxon>Rhodobacterales</taxon>
        <taxon>Roseobacteraceae</taxon>
        <taxon>Maritimibacter</taxon>
    </lineage>
</organism>